<dbReference type="OrthoDB" id="144574at2"/>
<dbReference type="SUPFAM" id="SSF51445">
    <property type="entry name" value="(Trans)glycosidases"/>
    <property type="match status" value="1"/>
</dbReference>
<gene>
    <name evidence="1" type="ORF">SAMN02745157_3366</name>
</gene>
<accession>A0A1M5GD63</accession>
<dbReference type="AlphaFoldDB" id="A0A1M5GD63"/>
<protein>
    <submittedName>
        <fullName evidence="1">Uncharacterized protein</fullName>
    </submittedName>
</protein>
<dbReference type="RefSeq" id="WP_073054900.1">
    <property type="nucleotide sequence ID" value="NZ_FQUP01000003.1"/>
</dbReference>
<proteinExistence type="predicted"/>
<dbReference type="InterPro" id="IPR017853">
    <property type="entry name" value="GH"/>
</dbReference>
<sequence length="487" mass="53532">MAERTIAIQIGAVSFIDEGTGSVLDTVQSRAGVNTLWLATPTWNRASGGRAEPGRPFPDHGKAEYEPDWRGGNYAKVHPEFYRGSVLGPAGRAPEYPDWDMLEAVIAEARPRGLKSFAYFDESSHARELRRLPGFQHCLEVDIWNKPARRPCFNNPDYRNWVLGIVEDYIKSYELDGLAFCSARPGPLDRLLQEPTRQGLGLIVCFCPHCKARAAERGIDWRRAQEGQRKLVLLNAAVSEGNRPPDGVIAGFWRLLLTYPEIIGWQSLWADGQHQLYRDIFGTVRSFRPDMKVGWDLYQGSSFSPFQRASQNYADLSHIADFLKISTYHDAGGPRLASFVRNIARAVFGDADPTAVYPILLKMLGLDEGALDKLPQTGLSADYVRREVARADVGREGRSTVWAGIGIDIPVGEPDAQMAEEVSIGDTPMIDADLTAGPGLVETTPARVSAAVRAAFAGGATGIVLGRKYSEMRLDNLSGVKSALADL</sequence>
<keyword evidence="2" id="KW-1185">Reference proteome</keyword>
<dbReference type="Gene3D" id="3.20.20.80">
    <property type="entry name" value="Glycosidases"/>
    <property type="match status" value="1"/>
</dbReference>
<reference evidence="1 2" key="1">
    <citation type="submission" date="2016-11" db="EMBL/GenBank/DDBJ databases">
        <authorList>
            <person name="Jaros S."/>
            <person name="Januszkiewicz K."/>
            <person name="Wedrychowicz H."/>
        </authorList>
    </citation>
    <scope>NUCLEOTIDE SEQUENCE [LARGE SCALE GENOMIC DNA]</scope>
    <source>
        <strain evidence="1 2">DSM 19436</strain>
    </source>
</reference>
<evidence type="ECO:0000313" key="2">
    <source>
        <dbReference type="Proteomes" id="UP000184485"/>
    </source>
</evidence>
<evidence type="ECO:0000313" key="1">
    <source>
        <dbReference type="EMBL" id="SHG01687.1"/>
    </source>
</evidence>
<organism evidence="1 2">
    <name type="scientific">Kaistia soli DSM 19436</name>
    <dbReference type="NCBI Taxonomy" id="1122133"/>
    <lineage>
        <taxon>Bacteria</taxon>
        <taxon>Pseudomonadati</taxon>
        <taxon>Pseudomonadota</taxon>
        <taxon>Alphaproteobacteria</taxon>
        <taxon>Hyphomicrobiales</taxon>
        <taxon>Kaistiaceae</taxon>
        <taxon>Kaistia</taxon>
    </lineage>
</organism>
<dbReference type="Proteomes" id="UP000184485">
    <property type="component" value="Unassembled WGS sequence"/>
</dbReference>
<dbReference type="EMBL" id="FQUP01000003">
    <property type="protein sequence ID" value="SHG01687.1"/>
    <property type="molecule type" value="Genomic_DNA"/>
</dbReference>
<name>A0A1M5GD63_9HYPH</name>
<dbReference type="STRING" id="1122133.SAMN02745157_3366"/>